<name>A0A939T1C3_9ACTN</name>
<keyword evidence="1" id="KW-1133">Transmembrane helix</keyword>
<feature type="transmembrane region" description="Helical" evidence="1">
    <location>
        <begin position="44"/>
        <end position="63"/>
    </location>
</feature>
<dbReference type="EMBL" id="JAGEOJ010000003">
    <property type="protein sequence ID" value="MBO2447261.1"/>
    <property type="molecule type" value="Genomic_DNA"/>
</dbReference>
<evidence type="ECO:0000256" key="1">
    <source>
        <dbReference type="SAM" id="Phobius"/>
    </source>
</evidence>
<dbReference type="AlphaFoldDB" id="A0A939T1C3"/>
<organism evidence="2 3">
    <name type="scientific">Actinomadura barringtoniae</name>
    <dbReference type="NCBI Taxonomy" id="1427535"/>
    <lineage>
        <taxon>Bacteria</taxon>
        <taxon>Bacillati</taxon>
        <taxon>Actinomycetota</taxon>
        <taxon>Actinomycetes</taxon>
        <taxon>Streptosporangiales</taxon>
        <taxon>Thermomonosporaceae</taxon>
        <taxon>Actinomadura</taxon>
    </lineage>
</organism>
<feature type="transmembrane region" description="Helical" evidence="1">
    <location>
        <begin position="121"/>
        <end position="137"/>
    </location>
</feature>
<comment type="caution">
    <text evidence="2">The sequence shown here is derived from an EMBL/GenBank/DDBJ whole genome shotgun (WGS) entry which is preliminary data.</text>
</comment>
<keyword evidence="1" id="KW-0812">Transmembrane</keyword>
<reference evidence="2" key="1">
    <citation type="submission" date="2021-03" db="EMBL/GenBank/DDBJ databases">
        <authorList>
            <person name="Kanchanasin P."/>
            <person name="Saeng-In P."/>
            <person name="Phongsopitanun W."/>
            <person name="Yuki M."/>
            <person name="Kudo T."/>
            <person name="Ohkuma M."/>
            <person name="Tanasupawat S."/>
        </authorList>
    </citation>
    <scope>NUCLEOTIDE SEQUENCE</scope>
    <source>
        <strain evidence="2">GKU 128</strain>
    </source>
</reference>
<evidence type="ECO:0000313" key="2">
    <source>
        <dbReference type="EMBL" id="MBO2447261.1"/>
    </source>
</evidence>
<feature type="transmembrane region" description="Helical" evidence="1">
    <location>
        <begin position="143"/>
        <end position="163"/>
    </location>
</feature>
<sequence>MAHWRDQLATAPPWQWGIGVAAVTVLAFGLGAPLVLHRPAHQEAWLIAPIAGALVGLVTAVAINRVRYADEAATGMLTRAERIELKRATRTGRAPADPNLAYQAMALIEGRRQQIRVATRWGPWIYGAFALLSILQARANPWWYALTVFWALWLAYALVGGRYQRSRLDRIERAVTIQLEDLRQSRPPQAPQ</sequence>
<feature type="transmembrane region" description="Helical" evidence="1">
    <location>
        <begin position="12"/>
        <end position="32"/>
    </location>
</feature>
<keyword evidence="3" id="KW-1185">Reference proteome</keyword>
<dbReference type="Proteomes" id="UP000669179">
    <property type="component" value="Unassembled WGS sequence"/>
</dbReference>
<evidence type="ECO:0000313" key="3">
    <source>
        <dbReference type="Proteomes" id="UP000669179"/>
    </source>
</evidence>
<keyword evidence="1" id="KW-0472">Membrane</keyword>
<accession>A0A939T1C3</accession>
<gene>
    <name evidence="2" type="ORF">J4573_09210</name>
</gene>
<proteinExistence type="predicted"/>
<dbReference type="RefSeq" id="WP_208254852.1">
    <property type="nucleotide sequence ID" value="NZ_JAGEOJ010000003.1"/>
</dbReference>
<protein>
    <submittedName>
        <fullName evidence="2">Uncharacterized protein</fullName>
    </submittedName>
</protein>